<sequence length="53" mass="5922">LTSRVEQGHGEDAGHYRLTLRAGAVAWRMIVNDHNDVVEERVIRATRHSRGGA</sequence>
<dbReference type="Proteomes" id="UP001642900">
    <property type="component" value="Unassembled WGS sequence"/>
</dbReference>
<gene>
    <name evidence="1" type="ORF">G6N73_36245</name>
</gene>
<organism evidence="1 2">
    <name type="scientific">Allomesorhizobium camelthorni</name>
    <dbReference type="NCBI Taxonomy" id="475069"/>
    <lineage>
        <taxon>Bacteria</taxon>
        <taxon>Pseudomonadati</taxon>
        <taxon>Pseudomonadota</taxon>
        <taxon>Alphaproteobacteria</taxon>
        <taxon>Hyphomicrobiales</taxon>
        <taxon>Phyllobacteriaceae</taxon>
        <taxon>Allomesorhizobium</taxon>
    </lineage>
</organism>
<evidence type="ECO:0000313" key="1">
    <source>
        <dbReference type="EMBL" id="NGO56319.1"/>
    </source>
</evidence>
<dbReference type="EMBL" id="JAAKZF010000341">
    <property type="protein sequence ID" value="NGO56319.1"/>
    <property type="molecule type" value="Genomic_DNA"/>
</dbReference>
<dbReference type="Pfam" id="PF20132">
    <property type="entry name" value="DUF6522"/>
    <property type="match status" value="1"/>
</dbReference>
<keyword evidence="2" id="KW-1185">Reference proteome</keyword>
<dbReference type="InterPro" id="IPR045389">
    <property type="entry name" value="DUF6522"/>
</dbReference>
<proteinExistence type="predicted"/>
<feature type="non-terminal residue" evidence="1">
    <location>
        <position position="1"/>
    </location>
</feature>
<evidence type="ECO:0000313" key="2">
    <source>
        <dbReference type="Proteomes" id="UP001642900"/>
    </source>
</evidence>
<accession>A0A6G4WP15</accession>
<protein>
    <submittedName>
        <fullName evidence="1">Uncharacterized protein</fullName>
    </submittedName>
</protein>
<dbReference type="AlphaFoldDB" id="A0A6G4WP15"/>
<comment type="caution">
    <text evidence="1">The sequence shown here is derived from an EMBL/GenBank/DDBJ whole genome shotgun (WGS) entry which is preliminary data.</text>
</comment>
<name>A0A6G4WP15_9HYPH</name>
<reference evidence="1 2" key="1">
    <citation type="submission" date="2020-02" db="EMBL/GenBank/DDBJ databases">
        <title>Genome sequence of strain CCNWXJ40-4.</title>
        <authorList>
            <person name="Gao J."/>
            <person name="Sun J."/>
        </authorList>
    </citation>
    <scope>NUCLEOTIDE SEQUENCE [LARGE SCALE GENOMIC DNA]</scope>
    <source>
        <strain evidence="1 2">CCNWXJ 40-4</strain>
    </source>
</reference>